<sequence>MDRNTSSGLEAVRRITERLNLSGVYGPLYELFDVEDTFRTAVEVTAGGSLFHIVVDTDETATQVLEALNKERVGRVTFMPLNRLKPPTSRYPESNDVIPMVQKLKFDERYSKAMQQVFGRSIICPNLEVAAKYSRSHNLNAITLEGDRVDRKGALTGGYHDSRRSRLETVKTIKSLKSKFASDENRAIQVKNEIAKMDQDITQILSKIQLSEAKRRQLQDSREPLQLELASKSKEEVNIKQALDQKQKALHNLQSSVRGLNSQLETYQAELGTTLSTRLSAQEQRNLEDLTKSTKQIKEDLVRAASLRTELETRRTILESELSVNLKRRYTELSAKIESMVGGDSDQLLDTKRQQLINTRRNISEVTSRLQAIEKELDDFINETRELSSKLENVKSEQLEDARSIQRQQKNVEKYLAKRTLLLQKKEECTKNIRELGVLPEEAFEKYQETGSQKLLKKLHKVNEGLKKYAHVNKKAFEQYNNFTKQRDALIKRKEELDTSAGAIQDLIDVLDQRKDEAIERTFKQVAKYFAEIFEKLVPLGRGQLIMQRRIDREQGEDDEEEVERGGIIDNYTGVAIKVSFNSKTDEGLRMQQLSGGQKSLVALGLIFAIQQCDPAPFYLFDEIDANLDAVYRTAVASMIHELSETAQFITTTFRPEMLANADKFYGVTFTNKVSRVNCITKEDALNFVEQEHAQ</sequence>
<dbReference type="EMBL" id="JASJQH010008768">
    <property type="protein sequence ID" value="KAK9686804.1"/>
    <property type="molecule type" value="Genomic_DNA"/>
</dbReference>
<dbReference type="Gene3D" id="1.20.1060.20">
    <property type="match status" value="1"/>
</dbReference>
<dbReference type="SUPFAM" id="SSF52540">
    <property type="entry name" value="P-loop containing nucleoside triphosphate hydrolases"/>
    <property type="match status" value="1"/>
</dbReference>
<dbReference type="Gene3D" id="3.30.70.1620">
    <property type="match status" value="1"/>
</dbReference>
<feature type="domain" description="SMC hinge" evidence="3">
    <location>
        <begin position="22"/>
        <end position="134"/>
    </location>
</feature>
<dbReference type="Gene3D" id="3.40.50.300">
    <property type="entry name" value="P-loop containing nucleotide triphosphate hydrolases"/>
    <property type="match status" value="1"/>
</dbReference>
<protein>
    <submittedName>
        <fullName evidence="4">Structural maintenance of chromosomes protein 3</fullName>
    </submittedName>
</protein>
<name>A0ABR2VNN1_9FUNG</name>
<accession>A0ABR2VNN1</accession>
<dbReference type="PANTHER" id="PTHR43977">
    <property type="entry name" value="STRUCTURAL MAINTENANCE OF CHROMOSOMES PROTEIN 3"/>
    <property type="match status" value="1"/>
</dbReference>
<proteinExistence type="predicted"/>
<keyword evidence="1 2" id="KW-0175">Coiled coil</keyword>
<dbReference type="Pfam" id="PF02463">
    <property type="entry name" value="SMC_N"/>
    <property type="match status" value="1"/>
</dbReference>
<dbReference type="SUPFAM" id="SSF75553">
    <property type="entry name" value="Smc hinge domain"/>
    <property type="match status" value="1"/>
</dbReference>
<organism evidence="4 5">
    <name type="scientific">Basidiobolus ranarum</name>
    <dbReference type="NCBI Taxonomy" id="34480"/>
    <lineage>
        <taxon>Eukaryota</taxon>
        <taxon>Fungi</taxon>
        <taxon>Fungi incertae sedis</taxon>
        <taxon>Zoopagomycota</taxon>
        <taxon>Entomophthoromycotina</taxon>
        <taxon>Basidiobolomycetes</taxon>
        <taxon>Basidiobolales</taxon>
        <taxon>Basidiobolaceae</taxon>
        <taxon>Basidiobolus</taxon>
    </lineage>
</organism>
<evidence type="ECO:0000259" key="3">
    <source>
        <dbReference type="SMART" id="SM00968"/>
    </source>
</evidence>
<dbReference type="InterPro" id="IPR010935">
    <property type="entry name" value="SMC_hinge"/>
</dbReference>
<evidence type="ECO:0000313" key="4">
    <source>
        <dbReference type="EMBL" id="KAK9686804.1"/>
    </source>
</evidence>
<gene>
    <name evidence="4" type="primary">SMC3_2</name>
    <name evidence="4" type="ORF">K7432_015035</name>
</gene>
<feature type="coiled-coil region" evidence="2">
    <location>
        <begin position="243"/>
        <end position="300"/>
    </location>
</feature>
<dbReference type="InterPro" id="IPR027417">
    <property type="entry name" value="P-loop_NTPase"/>
</dbReference>
<dbReference type="SMART" id="SM00968">
    <property type="entry name" value="SMC_hinge"/>
    <property type="match status" value="1"/>
</dbReference>
<dbReference type="Pfam" id="PF06470">
    <property type="entry name" value="SMC_hinge"/>
    <property type="match status" value="1"/>
</dbReference>
<keyword evidence="5" id="KW-1185">Reference proteome</keyword>
<dbReference type="Proteomes" id="UP001479436">
    <property type="component" value="Unassembled WGS sequence"/>
</dbReference>
<evidence type="ECO:0000256" key="1">
    <source>
        <dbReference type="ARBA" id="ARBA00023054"/>
    </source>
</evidence>
<dbReference type="InterPro" id="IPR003395">
    <property type="entry name" value="RecF/RecN/SMC_N"/>
</dbReference>
<reference evidence="4 5" key="1">
    <citation type="submission" date="2023-04" db="EMBL/GenBank/DDBJ databases">
        <title>Genome of Basidiobolus ranarum AG-B5.</title>
        <authorList>
            <person name="Stajich J.E."/>
            <person name="Carter-House D."/>
            <person name="Gryganskyi A."/>
        </authorList>
    </citation>
    <scope>NUCLEOTIDE SEQUENCE [LARGE SCALE GENOMIC DNA]</scope>
    <source>
        <strain evidence="4 5">AG-B5</strain>
    </source>
</reference>
<evidence type="ECO:0000313" key="5">
    <source>
        <dbReference type="Proteomes" id="UP001479436"/>
    </source>
</evidence>
<feature type="coiled-coil region" evidence="2">
    <location>
        <begin position="356"/>
        <end position="397"/>
    </location>
</feature>
<dbReference type="InterPro" id="IPR036277">
    <property type="entry name" value="SMC_hinge_sf"/>
</dbReference>
<evidence type="ECO:0000256" key="2">
    <source>
        <dbReference type="SAM" id="Coils"/>
    </source>
</evidence>
<comment type="caution">
    <text evidence="4">The sequence shown here is derived from an EMBL/GenBank/DDBJ whole genome shotgun (WGS) entry which is preliminary data.</text>
</comment>